<keyword evidence="1" id="KW-0732">Signal</keyword>
<evidence type="ECO:0000256" key="1">
    <source>
        <dbReference type="SAM" id="SignalP"/>
    </source>
</evidence>
<dbReference type="AlphaFoldDB" id="A0A7I4Z6N7"/>
<evidence type="ECO:0000313" key="2">
    <source>
        <dbReference type="Proteomes" id="UP000025227"/>
    </source>
</evidence>
<organism evidence="2 3">
    <name type="scientific">Haemonchus contortus</name>
    <name type="common">Barber pole worm</name>
    <dbReference type="NCBI Taxonomy" id="6289"/>
    <lineage>
        <taxon>Eukaryota</taxon>
        <taxon>Metazoa</taxon>
        <taxon>Ecdysozoa</taxon>
        <taxon>Nematoda</taxon>
        <taxon>Chromadorea</taxon>
        <taxon>Rhabditida</taxon>
        <taxon>Rhabditina</taxon>
        <taxon>Rhabditomorpha</taxon>
        <taxon>Strongyloidea</taxon>
        <taxon>Trichostrongylidae</taxon>
        <taxon>Haemonchus</taxon>
    </lineage>
</organism>
<feature type="signal peptide" evidence="1">
    <location>
        <begin position="1"/>
        <end position="27"/>
    </location>
</feature>
<keyword evidence="2" id="KW-1185">Reference proteome</keyword>
<protein>
    <submittedName>
        <fullName evidence="3">Chemokine (C-C motif) ligand 14</fullName>
    </submittedName>
</protein>
<evidence type="ECO:0000313" key="3">
    <source>
        <dbReference type="WBParaSite" id="HCON_00193280-00001"/>
    </source>
</evidence>
<dbReference type="WBParaSite" id="HCON_00193280-00001">
    <property type="protein sequence ID" value="HCON_00193280-00001"/>
    <property type="gene ID" value="HCON_00193280"/>
</dbReference>
<reference evidence="3" key="1">
    <citation type="submission" date="2020-12" db="UniProtKB">
        <authorList>
            <consortium name="WormBaseParasite"/>
        </authorList>
    </citation>
    <scope>IDENTIFICATION</scope>
    <source>
        <strain evidence="3">MHco3</strain>
    </source>
</reference>
<accession>A0A7I4Z6N7</accession>
<sequence length="69" mass="7372">LGKSCAMGKAALLVIAMCLAILGSTLAKPENTVRRTRPSKEHLVRMGHAGPVRTKRLSLQLPPITIGLK</sequence>
<dbReference type="Proteomes" id="UP000025227">
    <property type="component" value="Unplaced"/>
</dbReference>
<feature type="chain" id="PRO_5035480343" evidence="1">
    <location>
        <begin position="28"/>
        <end position="69"/>
    </location>
</feature>
<name>A0A7I4Z6N7_HAECO</name>
<proteinExistence type="predicted"/>